<keyword evidence="1" id="KW-0472">Membrane</keyword>
<dbReference type="AlphaFoldDB" id="I5B1B4"/>
<keyword evidence="1" id="KW-1133">Transmembrane helix</keyword>
<evidence type="ECO:0000313" key="4">
    <source>
        <dbReference type="Proteomes" id="UP000005778"/>
    </source>
</evidence>
<dbReference type="Proteomes" id="UP000005778">
    <property type="component" value="Chromosome"/>
</dbReference>
<sequence>MLCWLTRRPGLICCFCSSAHSFALQLPSDGSSRFRPCFRLILLIMLYALTGFTYRGLAPHKFTPMPGVHKVLDRAPHTEQSNCVCLIGARRRSAPRLISSIFLGKQNPTIYYQKGLDHPFGHVLGRGRFHICPVRVNSLVSVSFKTFMDFSFHILKNLFCCLPGK</sequence>
<feature type="signal peptide" evidence="2">
    <location>
        <begin position="1"/>
        <end position="23"/>
    </location>
</feature>
<feature type="transmembrane region" description="Helical" evidence="1">
    <location>
        <begin position="39"/>
        <end position="57"/>
    </location>
</feature>
<feature type="chain" id="PRO_5003699603" description="Secreted protein" evidence="2">
    <location>
        <begin position="24"/>
        <end position="165"/>
    </location>
</feature>
<evidence type="ECO:0000256" key="1">
    <source>
        <dbReference type="SAM" id="Phobius"/>
    </source>
</evidence>
<reference evidence="3 4" key="1">
    <citation type="submission" date="2011-09" db="EMBL/GenBank/DDBJ databases">
        <authorList>
            <consortium name="US DOE Joint Genome Institute (JGI-PGF)"/>
            <person name="Lucas S."/>
            <person name="Han J."/>
            <person name="Lapidus A."/>
            <person name="Cheng J.-F."/>
            <person name="Goodwin L."/>
            <person name="Pitluck S."/>
            <person name="Peters L."/>
            <person name="Land M.L."/>
            <person name="Hauser L."/>
            <person name="Orellana R."/>
            <person name="Lovley D."/>
            <person name="Woyke T.J."/>
        </authorList>
    </citation>
    <scope>NUCLEOTIDE SEQUENCE [LARGE SCALE GENOMIC DNA]</scope>
    <source>
        <strain evidence="3 4">2ac9</strain>
    </source>
</reference>
<keyword evidence="4" id="KW-1185">Reference proteome</keyword>
<gene>
    <name evidence="3" type="ORF">DespoDRAFT_01320</name>
</gene>
<reference evidence="3 4" key="2">
    <citation type="submission" date="2012-02" db="EMBL/GenBank/DDBJ databases">
        <title>Improved High-Quality Draft sequence of Desulfobacter postgatei 2ac9.</title>
        <authorList>
            <consortium name="US DOE Joint Genome Institute"/>
            <person name="Lucas S."/>
            <person name="Han J."/>
            <person name="Lapidus A."/>
            <person name="Cheng J.-F."/>
            <person name="Goodwin L."/>
            <person name="Pitluck S."/>
            <person name="Peters L."/>
            <person name="Ovchinnikova G."/>
            <person name="Held B."/>
            <person name="Detter J.C."/>
            <person name="Han C."/>
            <person name="Tapia R."/>
            <person name="Land M."/>
            <person name="Hauser L."/>
            <person name="Kyrpides N."/>
            <person name="Ivanova N."/>
            <person name="Pagani I."/>
            <person name="Orellana R."/>
            <person name="Lovley D."/>
            <person name="Woyke T."/>
        </authorList>
    </citation>
    <scope>NUCLEOTIDE SEQUENCE [LARGE SCALE GENOMIC DNA]</scope>
    <source>
        <strain evidence="3 4">2ac9</strain>
    </source>
</reference>
<keyword evidence="1" id="KW-0812">Transmembrane</keyword>
<dbReference type="EMBL" id="CM001488">
    <property type="protein sequence ID" value="EIM63277.1"/>
    <property type="molecule type" value="Genomic_DNA"/>
</dbReference>
<organism evidence="3 4">
    <name type="scientific">Desulfobacter postgatei 2ac9</name>
    <dbReference type="NCBI Taxonomy" id="879212"/>
    <lineage>
        <taxon>Bacteria</taxon>
        <taxon>Pseudomonadati</taxon>
        <taxon>Thermodesulfobacteriota</taxon>
        <taxon>Desulfobacteria</taxon>
        <taxon>Desulfobacterales</taxon>
        <taxon>Desulfobacteraceae</taxon>
        <taxon>Desulfobacter</taxon>
    </lineage>
</organism>
<keyword evidence="2" id="KW-0732">Signal</keyword>
<evidence type="ECO:0000256" key="2">
    <source>
        <dbReference type="SAM" id="SignalP"/>
    </source>
</evidence>
<proteinExistence type="predicted"/>
<accession>I5B1B4</accession>
<protein>
    <recommendedName>
        <fullName evidence="5">Secreted protein</fullName>
    </recommendedName>
</protein>
<evidence type="ECO:0000313" key="3">
    <source>
        <dbReference type="EMBL" id="EIM63277.1"/>
    </source>
</evidence>
<dbReference type="STRING" id="879212.DespoDRAFT_01320"/>
<name>I5B1B4_9BACT</name>
<evidence type="ECO:0008006" key="5">
    <source>
        <dbReference type="Google" id="ProtNLM"/>
    </source>
</evidence>
<dbReference type="HOGENOM" id="CLU_1608214_0_0_7"/>